<dbReference type="GO" id="GO:0016746">
    <property type="term" value="F:acyltransferase activity"/>
    <property type="evidence" value="ECO:0007669"/>
    <property type="project" value="UniProtKB-KW"/>
</dbReference>
<evidence type="ECO:0000256" key="1">
    <source>
        <dbReference type="SAM" id="Phobius"/>
    </source>
</evidence>
<feature type="transmembrane region" description="Helical" evidence="1">
    <location>
        <begin position="187"/>
        <end position="205"/>
    </location>
</feature>
<dbReference type="Pfam" id="PF01757">
    <property type="entry name" value="Acyl_transf_3"/>
    <property type="match status" value="1"/>
</dbReference>
<reference evidence="4" key="1">
    <citation type="submission" date="2023-07" db="EMBL/GenBank/DDBJ databases">
        <title>Paracoccus sp. MBLB3053 whole genome sequence.</title>
        <authorList>
            <person name="Hwang C.Y."/>
            <person name="Cho E.-S."/>
            <person name="Seo M.-J."/>
        </authorList>
    </citation>
    <scope>NUCLEOTIDE SEQUENCE [LARGE SCALE GENOMIC DNA]</scope>
    <source>
        <strain evidence="4">MBLB3053</strain>
    </source>
</reference>
<gene>
    <name evidence="3" type="ORF">RGQ15_02395</name>
</gene>
<keyword evidence="3" id="KW-0012">Acyltransferase</keyword>
<evidence type="ECO:0000259" key="2">
    <source>
        <dbReference type="Pfam" id="PF01757"/>
    </source>
</evidence>
<comment type="caution">
    <text evidence="3">The sequence shown here is derived from an EMBL/GenBank/DDBJ whole genome shotgun (WGS) entry which is preliminary data.</text>
</comment>
<feature type="transmembrane region" description="Helical" evidence="1">
    <location>
        <begin position="236"/>
        <end position="256"/>
    </location>
</feature>
<keyword evidence="4" id="KW-1185">Reference proteome</keyword>
<name>A0ABU2HPG1_9RHOB</name>
<proteinExistence type="predicted"/>
<feature type="transmembrane region" description="Helical" evidence="1">
    <location>
        <begin position="56"/>
        <end position="76"/>
    </location>
</feature>
<evidence type="ECO:0000313" key="4">
    <source>
        <dbReference type="Proteomes" id="UP001269144"/>
    </source>
</evidence>
<dbReference type="InterPro" id="IPR002656">
    <property type="entry name" value="Acyl_transf_3_dom"/>
</dbReference>
<protein>
    <submittedName>
        <fullName evidence="3">Acyltransferase family protein</fullName>
    </submittedName>
</protein>
<feature type="transmembrane region" description="Helical" evidence="1">
    <location>
        <begin position="96"/>
        <end position="114"/>
    </location>
</feature>
<feature type="domain" description="Acyltransferase 3" evidence="2">
    <location>
        <begin position="4"/>
        <end position="256"/>
    </location>
</feature>
<accession>A0ABU2HPG1</accession>
<dbReference type="Proteomes" id="UP001269144">
    <property type="component" value="Unassembled WGS sequence"/>
</dbReference>
<keyword evidence="3" id="KW-0808">Transferase</keyword>
<keyword evidence="1" id="KW-1133">Transmembrane helix</keyword>
<keyword evidence="1" id="KW-0812">Transmembrane</keyword>
<dbReference type="RefSeq" id="WP_311158618.1">
    <property type="nucleotide sequence ID" value="NZ_JAVQLW010000001.1"/>
</dbReference>
<keyword evidence="1" id="KW-0472">Membrane</keyword>
<dbReference type="EMBL" id="JAVQLW010000001">
    <property type="protein sequence ID" value="MDS9466425.1"/>
    <property type="molecule type" value="Genomic_DNA"/>
</dbReference>
<evidence type="ECO:0000313" key="3">
    <source>
        <dbReference type="EMBL" id="MDS9466425.1"/>
    </source>
</evidence>
<organism evidence="3 4">
    <name type="scientific">Paracoccus aurantius</name>
    <dbReference type="NCBI Taxonomy" id="3073814"/>
    <lineage>
        <taxon>Bacteria</taxon>
        <taxon>Pseudomonadati</taxon>
        <taxon>Pseudomonadota</taxon>
        <taxon>Alphaproteobacteria</taxon>
        <taxon>Rhodobacterales</taxon>
        <taxon>Paracoccaceae</taxon>
        <taxon>Paracoccus</taxon>
    </lineage>
</organism>
<feature type="transmembrane region" description="Helical" evidence="1">
    <location>
        <begin position="165"/>
        <end position="181"/>
    </location>
</feature>
<sequence>MRNGSIDYFRLVAAFGIVWFHSQAPFHRLAYLGLPFFLILLGMPSGEGLRHRLRRLLVPFVIWSAVYGAVNTAQALSRGAPPFDWLQANMLLTGTALHLWFLPFACLVALLGTLLRAQAPLLLAPILAALLVACFATPTMPPFGQWAFGIVPALIGLAYFRLGSRALLSLTLSGAVLFALRDDPDNATIVWGSALAIFVTSIHLPSTWLSELCARLSLTVYLAHILVQVIGGKLGLSGYALAGFGIVGSLLLALALEAANRRGGQGILRRVRPKIGAGKA</sequence>
<feature type="transmembrane region" description="Helical" evidence="1">
    <location>
        <begin position="121"/>
        <end position="138"/>
    </location>
</feature>
<feature type="transmembrane region" description="Helical" evidence="1">
    <location>
        <begin position="30"/>
        <end position="49"/>
    </location>
</feature>